<dbReference type="Gene3D" id="3.50.50.60">
    <property type="entry name" value="FAD/NAD(P)-binding domain"/>
    <property type="match status" value="2"/>
</dbReference>
<evidence type="ECO:0000256" key="3">
    <source>
        <dbReference type="ARBA" id="ARBA00022827"/>
    </source>
</evidence>
<dbReference type="PANTHER" id="PTHR43004:SF19">
    <property type="entry name" value="BINDING MONOOXYGENASE, PUTATIVE (JCVI)-RELATED"/>
    <property type="match status" value="1"/>
</dbReference>
<comment type="cofactor">
    <cofactor evidence="1">
        <name>FAD</name>
        <dbReference type="ChEBI" id="CHEBI:57692"/>
    </cofactor>
</comment>
<dbReference type="Gene3D" id="3.30.9.10">
    <property type="entry name" value="D-Amino Acid Oxidase, subunit A, domain 2"/>
    <property type="match status" value="1"/>
</dbReference>
<reference evidence="6 7" key="1">
    <citation type="journal article" date="2016" name="Nat. Commun.">
        <title>Ectomycorrhizal ecology is imprinted in the genome of the dominant symbiotic fungus Cenococcum geophilum.</title>
        <authorList>
            <consortium name="DOE Joint Genome Institute"/>
            <person name="Peter M."/>
            <person name="Kohler A."/>
            <person name="Ohm R.A."/>
            <person name="Kuo A."/>
            <person name="Krutzmann J."/>
            <person name="Morin E."/>
            <person name="Arend M."/>
            <person name="Barry K.W."/>
            <person name="Binder M."/>
            <person name="Choi C."/>
            <person name="Clum A."/>
            <person name="Copeland A."/>
            <person name="Grisel N."/>
            <person name="Haridas S."/>
            <person name="Kipfer T."/>
            <person name="LaButti K."/>
            <person name="Lindquist E."/>
            <person name="Lipzen A."/>
            <person name="Maire R."/>
            <person name="Meier B."/>
            <person name="Mihaltcheva S."/>
            <person name="Molinier V."/>
            <person name="Murat C."/>
            <person name="Poggeler S."/>
            <person name="Quandt C.A."/>
            <person name="Sperisen C."/>
            <person name="Tritt A."/>
            <person name="Tisserant E."/>
            <person name="Crous P.W."/>
            <person name="Henrissat B."/>
            <person name="Nehls U."/>
            <person name="Egli S."/>
            <person name="Spatafora J.W."/>
            <person name="Grigoriev I.V."/>
            <person name="Martin F.M."/>
        </authorList>
    </citation>
    <scope>NUCLEOTIDE SEQUENCE [LARGE SCALE GENOMIC DNA]</scope>
    <source>
        <strain evidence="6 7">CBS 459.81</strain>
    </source>
</reference>
<dbReference type="PRINTS" id="PR00420">
    <property type="entry name" value="RNGMNOXGNASE"/>
</dbReference>
<dbReference type="InterPro" id="IPR050641">
    <property type="entry name" value="RIFMO-like"/>
</dbReference>
<dbReference type="Pfam" id="PF21274">
    <property type="entry name" value="Rng_hyd_C"/>
    <property type="match status" value="1"/>
</dbReference>
<evidence type="ECO:0000313" key="7">
    <source>
        <dbReference type="Proteomes" id="UP000250266"/>
    </source>
</evidence>
<dbReference type="EMBL" id="KV744861">
    <property type="protein sequence ID" value="OCK83443.1"/>
    <property type="molecule type" value="Genomic_DNA"/>
</dbReference>
<dbReference type="SUPFAM" id="SSF51905">
    <property type="entry name" value="FAD/NAD(P)-binding domain"/>
    <property type="match status" value="1"/>
</dbReference>
<proteinExistence type="predicted"/>
<evidence type="ECO:0000256" key="4">
    <source>
        <dbReference type="ARBA" id="ARBA00023002"/>
    </source>
</evidence>
<dbReference type="GO" id="GO:0016709">
    <property type="term" value="F:oxidoreductase activity, acting on paired donors, with incorporation or reduction of molecular oxygen, NAD(P)H as one donor, and incorporation of one atom of oxygen"/>
    <property type="evidence" value="ECO:0007669"/>
    <property type="project" value="UniProtKB-ARBA"/>
</dbReference>
<evidence type="ECO:0000256" key="1">
    <source>
        <dbReference type="ARBA" id="ARBA00001974"/>
    </source>
</evidence>
<dbReference type="GO" id="GO:0071949">
    <property type="term" value="F:FAD binding"/>
    <property type="evidence" value="ECO:0007669"/>
    <property type="project" value="InterPro"/>
</dbReference>
<feature type="domain" description="FAD-binding" evidence="5">
    <location>
        <begin position="2"/>
        <end position="40"/>
    </location>
</feature>
<dbReference type="Proteomes" id="UP000250266">
    <property type="component" value="Unassembled WGS sequence"/>
</dbReference>
<keyword evidence="4" id="KW-0560">Oxidoreductase</keyword>
<keyword evidence="7" id="KW-1185">Reference proteome</keyword>
<dbReference type="InterPro" id="IPR002938">
    <property type="entry name" value="FAD-bd"/>
</dbReference>
<accession>A0A8E2EH38</accession>
<gene>
    <name evidence="6" type="ORF">K432DRAFT_440857</name>
</gene>
<dbReference type="OrthoDB" id="2096480at2759"/>
<organism evidence="6 7">
    <name type="scientific">Lepidopterella palustris CBS 459.81</name>
    <dbReference type="NCBI Taxonomy" id="1314670"/>
    <lineage>
        <taxon>Eukaryota</taxon>
        <taxon>Fungi</taxon>
        <taxon>Dikarya</taxon>
        <taxon>Ascomycota</taxon>
        <taxon>Pezizomycotina</taxon>
        <taxon>Dothideomycetes</taxon>
        <taxon>Pleosporomycetidae</taxon>
        <taxon>Mytilinidiales</taxon>
        <taxon>Argynnaceae</taxon>
        <taxon>Lepidopterella</taxon>
    </lineage>
</organism>
<evidence type="ECO:0000259" key="5">
    <source>
        <dbReference type="Pfam" id="PF01494"/>
    </source>
</evidence>
<dbReference type="InterPro" id="IPR036188">
    <property type="entry name" value="FAD/NAD-bd_sf"/>
</dbReference>
<feature type="domain" description="FAD-binding" evidence="5">
    <location>
        <begin position="89"/>
        <end position="282"/>
    </location>
</feature>
<protein>
    <recommendedName>
        <fullName evidence="5">FAD-binding domain-containing protein</fullName>
    </recommendedName>
</protein>
<keyword evidence="3" id="KW-0274">FAD</keyword>
<dbReference type="AlphaFoldDB" id="A0A8E2EH38"/>
<sequence length="499" mass="54854">MGVGHILFERHAGTLNLPKAHYLNQRSMEIFRQHRMEGPITKIAGNMRFISRVQWANSLGDRVRLIGDTLQALRLLAEKKIQTKHSSTDLNLKYQTKYLVGADGGKTVGPSGIVDVVSVHFKADLSEYWDDRNSIAHFINPGGGTLLGSGSLVPMSPTWGRFSEERTLRFGFGIYDETRWDEGRLVPRLRELLKLPELELEVLHINHWVLERVLASKYQEGRTLLTGDGAHRHPPTTGLGLNTAIGDAHNLAWKIALVIHGKADASLLDTYESERRPIGKRNCNWGLMTFLNTSVLGTSLGAHDLEIGYSYSTGALVPNGTPRPPPDPLGQVYHVTTRPGHRLSHAWLRVKDDMGRSLKSTHDLVGAKGDFLLITDSMGRDWVGAAANANELGGGIRLKVATVDTQPVHGKDIGYIDHNDRCQALSQIRAGGAVLVRPDNMVAWHTVSKSKNRGAELLEALKEVTENGTKATKATQNGVSHISAAASTKLEFVKGKINF</sequence>
<keyword evidence="2" id="KW-0285">Flavoprotein</keyword>
<dbReference type="Pfam" id="PF01494">
    <property type="entry name" value="FAD_binding_3"/>
    <property type="match status" value="2"/>
</dbReference>
<evidence type="ECO:0000256" key="2">
    <source>
        <dbReference type="ARBA" id="ARBA00022630"/>
    </source>
</evidence>
<evidence type="ECO:0000313" key="6">
    <source>
        <dbReference type="EMBL" id="OCK83443.1"/>
    </source>
</evidence>
<dbReference type="Gene3D" id="3.40.30.120">
    <property type="match status" value="1"/>
</dbReference>
<name>A0A8E2EH38_9PEZI</name>
<dbReference type="PANTHER" id="PTHR43004">
    <property type="entry name" value="TRK SYSTEM POTASSIUM UPTAKE PROTEIN"/>
    <property type="match status" value="1"/>
</dbReference>